<feature type="non-terminal residue" evidence="1">
    <location>
        <position position="1"/>
    </location>
</feature>
<dbReference type="EMBL" id="JXIG01000239">
    <property type="protein sequence ID" value="KIU01543.1"/>
    <property type="molecule type" value="Genomic_DNA"/>
</dbReference>
<evidence type="ECO:0000313" key="2">
    <source>
        <dbReference type="Proteomes" id="UP000032274"/>
    </source>
</evidence>
<reference evidence="1 2" key="1">
    <citation type="submission" date="2015-01" db="EMBL/GenBank/DDBJ databases">
        <title>Characterization of Swiss Staphylococcus aureus strains involved in food poisoning.</title>
        <authorList>
            <person name="Crovadore J."/>
            <person name="Chablais R."/>
            <person name="Tonacini J."/>
            <person name="Schnyder B."/>
            <person name="Lefort F."/>
        </authorList>
    </citation>
    <scope>NUCLEOTIDE SEQUENCE [LARGE SCALE GENOMIC DNA]</scope>
    <source>
        <strain evidence="1 2">SA-120</strain>
    </source>
</reference>
<feature type="non-terminal residue" evidence="1">
    <location>
        <position position="139"/>
    </location>
</feature>
<comment type="caution">
    <text evidence="1">The sequence shown here is derived from an EMBL/GenBank/DDBJ whole genome shotgun (WGS) entry which is preliminary data.</text>
</comment>
<proteinExistence type="predicted"/>
<name>A0AA40JQ23_STAAU</name>
<organism evidence="1 2">
    <name type="scientific">Staphylococcus aureus</name>
    <dbReference type="NCBI Taxonomy" id="1280"/>
    <lineage>
        <taxon>Bacteria</taxon>
        <taxon>Bacillati</taxon>
        <taxon>Bacillota</taxon>
        <taxon>Bacilli</taxon>
        <taxon>Bacillales</taxon>
        <taxon>Staphylococcaceae</taxon>
        <taxon>Staphylococcus</taxon>
    </lineage>
</organism>
<sequence>NQDLLPVLGPAGEVLARGAVRCRLAGDGAVAQFGFGIAFAFLDPRSGDDMLVVGHIEQAHARRAAADHAQVAQRHADHLGLVGDQHQLVSLARREARHHRPVAADIVDIGDALAAAASASIFIGRAQLAIAVRADSEDE</sequence>
<evidence type="ECO:0000313" key="1">
    <source>
        <dbReference type="EMBL" id="KIU01543.1"/>
    </source>
</evidence>
<dbReference type="Proteomes" id="UP000032274">
    <property type="component" value="Unassembled WGS sequence"/>
</dbReference>
<protein>
    <submittedName>
        <fullName evidence="1">Uncharacterized protein</fullName>
    </submittedName>
</protein>
<gene>
    <name evidence="1" type="ORF">QU38_01085</name>
</gene>
<dbReference type="AlphaFoldDB" id="A0AA40JQ23"/>
<accession>A0AA40JQ23</accession>